<evidence type="ECO:0000313" key="1">
    <source>
        <dbReference type="EMBL" id="JAH46310.1"/>
    </source>
</evidence>
<accession>A0A0E9T076</accession>
<reference evidence="1" key="1">
    <citation type="submission" date="2014-11" db="EMBL/GenBank/DDBJ databases">
        <authorList>
            <person name="Amaro Gonzalez C."/>
        </authorList>
    </citation>
    <scope>NUCLEOTIDE SEQUENCE</scope>
</reference>
<protein>
    <submittedName>
        <fullName evidence="1">Uncharacterized protein</fullName>
    </submittedName>
</protein>
<reference evidence="1" key="2">
    <citation type="journal article" date="2015" name="Fish Shellfish Immunol.">
        <title>Early steps in the European eel (Anguilla anguilla)-Vibrio vulnificus interaction in the gills: Role of the RtxA13 toxin.</title>
        <authorList>
            <person name="Callol A."/>
            <person name="Pajuelo D."/>
            <person name="Ebbesson L."/>
            <person name="Teles M."/>
            <person name="MacKenzie S."/>
            <person name="Amaro C."/>
        </authorList>
    </citation>
    <scope>NUCLEOTIDE SEQUENCE</scope>
</reference>
<sequence>MPDQSLIALLTDSFRSVSVGPYRNEEKKTSKTRRIILMVTFSSPFCQNASLFFCYHLLFIFKYAVTCFFDCTFAVV</sequence>
<dbReference type="EMBL" id="GBXM01062267">
    <property type="protein sequence ID" value="JAH46310.1"/>
    <property type="molecule type" value="Transcribed_RNA"/>
</dbReference>
<proteinExistence type="predicted"/>
<organism evidence="1">
    <name type="scientific">Anguilla anguilla</name>
    <name type="common">European freshwater eel</name>
    <name type="synonym">Muraena anguilla</name>
    <dbReference type="NCBI Taxonomy" id="7936"/>
    <lineage>
        <taxon>Eukaryota</taxon>
        <taxon>Metazoa</taxon>
        <taxon>Chordata</taxon>
        <taxon>Craniata</taxon>
        <taxon>Vertebrata</taxon>
        <taxon>Euteleostomi</taxon>
        <taxon>Actinopterygii</taxon>
        <taxon>Neopterygii</taxon>
        <taxon>Teleostei</taxon>
        <taxon>Anguilliformes</taxon>
        <taxon>Anguillidae</taxon>
        <taxon>Anguilla</taxon>
    </lineage>
</organism>
<name>A0A0E9T076_ANGAN</name>
<dbReference type="AlphaFoldDB" id="A0A0E9T076"/>